<evidence type="ECO:0000256" key="3">
    <source>
        <dbReference type="ARBA" id="ARBA00022801"/>
    </source>
</evidence>
<dbReference type="GO" id="GO:0008236">
    <property type="term" value="F:serine-type peptidase activity"/>
    <property type="evidence" value="ECO:0007669"/>
    <property type="project" value="UniProtKB-KW"/>
</dbReference>
<dbReference type="GO" id="GO:0007165">
    <property type="term" value="P:signal transduction"/>
    <property type="evidence" value="ECO:0007669"/>
    <property type="project" value="TreeGrafter"/>
</dbReference>
<dbReference type="SMR" id="A0A4R3L202"/>
<comment type="caution">
    <text evidence="7">The sequence shown here is derived from an EMBL/GenBank/DDBJ whole genome shotgun (WGS) entry which is preliminary data.</text>
</comment>
<proteinExistence type="inferred from homology"/>
<evidence type="ECO:0000256" key="1">
    <source>
        <dbReference type="ARBA" id="ARBA00009179"/>
    </source>
</evidence>
<evidence type="ECO:0000256" key="2">
    <source>
        <dbReference type="ARBA" id="ARBA00022670"/>
    </source>
</evidence>
<dbReference type="InterPro" id="IPR029045">
    <property type="entry name" value="ClpP/crotonase-like_dom_sf"/>
</dbReference>
<dbReference type="GO" id="GO:0006508">
    <property type="term" value="P:proteolysis"/>
    <property type="evidence" value="ECO:0007669"/>
    <property type="project" value="UniProtKB-KW"/>
</dbReference>
<dbReference type="Gene3D" id="3.90.226.10">
    <property type="entry name" value="2-enoyl-CoA Hydratase, Chain A, domain 1"/>
    <property type="match status" value="1"/>
</dbReference>
<protein>
    <submittedName>
        <fullName evidence="7">Carboxyl-terminal processing protease</fullName>
    </submittedName>
</protein>
<dbReference type="PROSITE" id="PS50106">
    <property type="entry name" value="PDZ"/>
    <property type="match status" value="1"/>
</dbReference>
<accession>A0A4R3L202</accession>
<dbReference type="Pfam" id="PF13180">
    <property type="entry name" value="PDZ_2"/>
    <property type="match status" value="1"/>
</dbReference>
<dbReference type="RefSeq" id="WP_132025624.1">
    <property type="nucleotide sequence ID" value="NZ_CP068564.1"/>
</dbReference>
<evidence type="ECO:0000313" key="8">
    <source>
        <dbReference type="Proteomes" id="UP000294567"/>
    </source>
</evidence>
<gene>
    <name evidence="7" type="ORF">EDD65_101258</name>
</gene>
<dbReference type="NCBIfam" id="TIGR00225">
    <property type="entry name" value="prc"/>
    <property type="match status" value="1"/>
</dbReference>
<dbReference type="PANTHER" id="PTHR32060:SF22">
    <property type="entry name" value="CARBOXYL-TERMINAL-PROCESSING PEPTIDASE 3, CHLOROPLASTIC"/>
    <property type="match status" value="1"/>
</dbReference>
<comment type="similarity">
    <text evidence="1 5">Belongs to the peptidase S41A family.</text>
</comment>
<reference evidence="7 8" key="1">
    <citation type="submission" date="2019-03" db="EMBL/GenBank/DDBJ databases">
        <title>Genomic Encyclopedia of Type Strains, Phase IV (KMG-IV): sequencing the most valuable type-strain genomes for metagenomic binning, comparative biology and taxonomic classification.</title>
        <authorList>
            <person name="Goeker M."/>
        </authorList>
    </citation>
    <scope>NUCLEOTIDE SEQUENCE [LARGE SCALE GENOMIC DNA]</scope>
    <source>
        <strain evidence="7 8">DSM 26752</strain>
    </source>
</reference>
<keyword evidence="4 5" id="KW-0720">Serine protease</keyword>
<evidence type="ECO:0000259" key="6">
    <source>
        <dbReference type="PROSITE" id="PS50106"/>
    </source>
</evidence>
<dbReference type="InterPro" id="IPR036034">
    <property type="entry name" value="PDZ_sf"/>
</dbReference>
<dbReference type="InterPro" id="IPR004447">
    <property type="entry name" value="Peptidase_S41A"/>
</dbReference>
<sequence length="377" mass="42251">MKNKFRIKKILSFILAVVISISILLPLPVFGEAVAEDDSPVDLVYFVQIMEFIKSNYFKDVKEEQLLEGGIKGLFYYLDENSSYYTKEEFAQLLEEITGDFVGIGIFLKEEDGKIIVIDTIKNGPAHKAGIKPNDVIIEVDGQDVRGLSLEKVVDLMKDKPNTKMNIKVQRGDEIKEFTLTRAIIVLSTVDYEILEDNIGYIKLSQFSQYSYNEMINALKELDKQKIFSIILDLRGNPGGLLDSVLDISRLFIPEGPIVHIKYRKNNVVTYYSNLKKPKYKLVVLVDENSASASEIFAGAVQDRKAGTVVGVTTYGKGTVQQIIPLLKGDGMKLTIAEYLTPNKRSINGKGIKPDIIVENKSGKDLQLKKAVELLTK</sequence>
<dbReference type="EMBL" id="SMAE01000001">
    <property type="protein sequence ID" value="TCS91753.1"/>
    <property type="molecule type" value="Genomic_DNA"/>
</dbReference>
<dbReference type="SMART" id="SM00245">
    <property type="entry name" value="TSPc"/>
    <property type="match status" value="1"/>
</dbReference>
<dbReference type="InterPro" id="IPR001478">
    <property type="entry name" value="PDZ"/>
</dbReference>
<evidence type="ECO:0000313" key="7">
    <source>
        <dbReference type="EMBL" id="TCS91753.1"/>
    </source>
</evidence>
<dbReference type="SUPFAM" id="SSF50156">
    <property type="entry name" value="PDZ domain-like"/>
    <property type="match status" value="1"/>
</dbReference>
<dbReference type="SUPFAM" id="SSF52096">
    <property type="entry name" value="ClpP/crotonase"/>
    <property type="match status" value="1"/>
</dbReference>
<evidence type="ECO:0000256" key="4">
    <source>
        <dbReference type="ARBA" id="ARBA00022825"/>
    </source>
</evidence>
<dbReference type="CDD" id="cd07560">
    <property type="entry name" value="Peptidase_S41_CPP"/>
    <property type="match status" value="1"/>
</dbReference>
<keyword evidence="8" id="KW-1185">Reference proteome</keyword>
<name>A0A4R3L202_9FIRM</name>
<feature type="domain" description="PDZ" evidence="6">
    <location>
        <begin position="90"/>
        <end position="159"/>
    </location>
</feature>
<organism evidence="7 8">
    <name type="scientific">Keratinibaculum paraultunense</name>
    <dbReference type="NCBI Taxonomy" id="1278232"/>
    <lineage>
        <taxon>Bacteria</taxon>
        <taxon>Bacillati</taxon>
        <taxon>Bacillota</taxon>
        <taxon>Tissierellia</taxon>
        <taxon>Tissierellales</taxon>
        <taxon>Tepidimicrobiaceae</taxon>
        <taxon>Keratinibaculum</taxon>
    </lineage>
</organism>
<dbReference type="GO" id="GO:0030288">
    <property type="term" value="C:outer membrane-bounded periplasmic space"/>
    <property type="evidence" value="ECO:0007669"/>
    <property type="project" value="TreeGrafter"/>
</dbReference>
<dbReference type="Gene3D" id="2.30.42.10">
    <property type="match status" value="1"/>
</dbReference>
<dbReference type="Pfam" id="PF03572">
    <property type="entry name" value="Peptidase_S41"/>
    <property type="match status" value="1"/>
</dbReference>
<dbReference type="OrthoDB" id="9812068at2"/>
<dbReference type="GO" id="GO:0004175">
    <property type="term" value="F:endopeptidase activity"/>
    <property type="evidence" value="ECO:0007669"/>
    <property type="project" value="TreeGrafter"/>
</dbReference>
<evidence type="ECO:0000256" key="5">
    <source>
        <dbReference type="RuleBase" id="RU004404"/>
    </source>
</evidence>
<dbReference type="SMART" id="SM00228">
    <property type="entry name" value="PDZ"/>
    <property type="match status" value="1"/>
</dbReference>
<dbReference type="Proteomes" id="UP000294567">
    <property type="component" value="Unassembled WGS sequence"/>
</dbReference>
<dbReference type="InterPro" id="IPR005151">
    <property type="entry name" value="Tail-specific_protease"/>
</dbReference>
<dbReference type="PANTHER" id="PTHR32060">
    <property type="entry name" value="TAIL-SPECIFIC PROTEASE"/>
    <property type="match status" value="1"/>
</dbReference>
<dbReference type="AlphaFoldDB" id="A0A4R3L202"/>
<dbReference type="FunFam" id="2.30.42.10:FF:000063">
    <property type="entry name" value="Peptidase, S41 family"/>
    <property type="match status" value="1"/>
</dbReference>
<dbReference type="CDD" id="cd06782">
    <property type="entry name" value="cpPDZ_CPP-like"/>
    <property type="match status" value="1"/>
</dbReference>
<keyword evidence="2 5" id="KW-0645">Protease</keyword>
<keyword evidence="3 5" id="KW-0378">Hydrolase</keyword>